<comment type="caution">
    <text evidence="4">The sequence shown here is derived from an EMBL/GenBank/DDBJ whole genome shotgun (WGS) entry which is preliminary data.</text>
</comment>
<feature type="region of interest" description="Disordered" evidence="3">
    <location>
        <begin position="286"/>
        <end position="387"/>
    </location>
</feature>
<evidence type="ECO:0000256" key="3">
    <source>
        <dbReference type="SAM" id="MobiDB-lite"/>
    </source>
</evidence>
<dbReference type="SMART" id="SM00365">
    <property type="entry name" value="LRR_SD22"/>
    <property type="match status" value="6"/>
</dbReference>
<dbReference type="GeneID" id="109244983"/>
<evidence type="ECO:0000313" key="4">
    <source>
        <dbReference type="EMBL" id="OIT34199.1"/>
    </source>
</evidence>
<evidence type="ECO:0000256" key="2">
    <source>
        <dbReference type="ARBA" id="ARBA00022737"/>
    </source>
</evidence>
<dbReference type="InterPro" id="IPR025875">
    <property type="entry name" value="Leu-rich_rpt_4"/>
</dbReference>
<feature type="compositionally biased region" description="Basic residues" evidence="3">
    <location>
        <begin position="348"/>
        <end position="357"/>
    </location>
</feature>
<organism evidence="4 5">
    <name type="scientific">Nicotiana attenuata</name>
    <name type="common">Coyote tobacco</name>
    <dbReference type="NCBI Taxonomy" id="49451"/>
    <lineage>
        <taxon>Eukaryota</taxon>
        <taxon>Viridiplantae</taxon>
        <taxon>Streptophyta</taxon>
        <taxon>Embryophyta</taxon>
        <taxon>Tracheophyta</taxon>
        <taxon>Spermatophyta</taxon>
        <taxon>Magnoliopsida</taxon>
        <taxon>eudicotyledons</taxon>
        <taxon>Gunneridae</taxon>
        <taxon>Pentapetalae</taxon>
        <taxon>asterids</taxon>
        <taxon>lamiids</taxon>
        <taxon>Solanales</taxon>
        <taxon>Solanaceae</taxon>
        <taxon>Nicotianoideae</taxon>
        <taxon>Nicotianeae</taxon>
        <taxon>Nicotiana</taxon>
    </lineage>
</organism>
<dbReference type="Gramene" id="OIT34199">
    <property type="protein sequence ID" value="OIT34199"/>
    <property type="gene ID" value="A4A49_40293"/>
</dbReference>
<keyword evidence="2" id="KW-0677">Repeat</keyword>
<keyword evidence="1" id="KW-0433">Leucine-rich repeat</keyword>
<dbReference type="InterPro" id="IPR050836">
    <property type="entry name" value="SDS22/Internalin_LRR"/>
</dbReference>
<dbReference type="EMBL" id="MJEQ01000745">
    <property type="protein sequence ID" value="OIT34199.1"/>
    <property type="molecule type" value="Genomic_DNA"/>
</dbReference>
<dbReference type="STRING" id="49451.A0A314KZJ1"/>
<dbReference type="Gene3D" id="3.80.10.10">
    <property type="entry name" value="Ribonuclease Inhibitor"/>
    <property type="match status" value="2"/>
</dbReference>
<dbReference type="Proteomes" id="UP000187609">
    <property type="component" value="Unassembled WGS sequence"/>
</dbReference>
<keyword evidence="5" id="KW-1185">Reference proteome</keyword>
<dbReference type="SUPFAM" id="SSF52058">
    <property type="entry name" value="L domain-like"/>
    <property type="match status" value="1"/>
</dbReference>
<dbReference type="Pfam" id="PF12799">
    <property type="entry name" value="LRR_4"/>
    <property type="match status" value="1"/>
</dbReference>
<dbReference type="SMR" id="A0A314KZJ1"/>
<dbReference type="OrthoDB" id="1517790at2759"/>
<name>A0A314KZJ1_NICAT</name>
<dbReference type="PANTHER" id="PTHR46652:SF7">
    <property type="entry name" value="LEUCINE-RICH REPEAT AND IQ DOMAIN-CONTAINING PROTEIN 1"/>
    <property type="match status" value="1"/>
</dbReference>
<dbReference type="InterPro" id="IPR032675">
    <property type="entry name" value="LRR_dom_sf"/>
</dbReference>
<proteinExistence type="predicted"/>
<gene>
    <name evidence="4" type="primary">PIRL4_2</name>
    <name evidence="4" type="ORF">A4A49_40293</name>
</gene>
<reference evidence="4" key="1">
    <citation type="submission" date="2016-11" db="EMBL/GenBank/DDBJ databases">
        <title>The genome of Nicotiana attenuata.</title>
        <authorList>
            <person name="Xu S."/>
            <person name="Brockmoeller T."/>
            <person name="Gaquerel E."/>
            <person name="Navarro A."/>
            <person name="Kuhl H."/>
            <person name="Gase K."/>
            <person name="Ling Z."/>
            <person name="Zhou W."/>
            <person name="Kreitzer C."/>
            <person name="Stanke M."/>
            <person name="Tang H."/>
            <person name="Lyons E."/>
            <person name="Pandey P."/>
            <person name="Pandey S.P."/>
            <person name="Timmermann B."/>
            <person name="Baldwin I.T."/>
        </authorList>
    </citation>
    <scope>NUCLEOTIDE SEQUENCE [LARGE SCALE GENOMIC DNA]</scope>
    <source>
        <strain evidence="4">UT</strain>
    </source>
</reference>
<feature type="compositionally biased region" description="Basic and acidic residues" evidence="3">
    <location>
        <begin position="312"/>
        <end position="347"/>
    </location>
</feature>
<evidence type="ECO:0000313" key="5">
    <source>
        <dbReference type="Proteomes" id="UP000187609"/>
    </source>
</evidence>
<dbReference type="PROSITE" id="PS51450">
    <property type="entry name" value="LRR"/>
    <property type="match status" value="3"/>
</dbReference>
<dbReference type="AlphaFoldDB" id="A0A314KZJ1"/>
<dbReference type="InterPro" id="IPR001611">
    <property type="entry name" value="Leu-rich_rpt"/>
</dbReference>
<dbReference type="PANTHER" id="PTHR46652">
    <property type="entry name" value="LEUCINE-RICH REPEAT AND IQ DOMAIN-CONTAINING PROTEIN 1-RELATED"/>
    <property type="match status" value="1"/>
</dbReference>
<evidence type="ECO:0000256" key="1">
    <source>
        <dbReference type="ARBA" id="ARBA00022614"/>
    </source>
</evidence>
<sequence length="441" mass="48100">MAVLSWKQVLEDNNTTDPNSITSLSLTHKALSDVSCLSEFKNLQRLDLGFNNLTSLEGLKLCVNLKWLSVVQNKLESLKGIGGLIKLTVLNAGKNKLKSMNEVSGLVNLRALILNDNDIVSICKLDKMQELNTLVLSRNPISGIGQSLAKINSITKLSLSNCQLQGIDSSLKSCTELKELRLAHNDIKTLPSELAFNIKLQNLDIGNNVIMKCSDLKVLSSLVNLKNLNLQGNPIAENEALAKKIKKQLPNLQILNAKPIENAVKKEEGGRVDFENESGHLDIAASDRKRKGLVQTEKRTNYDVGVPPVELGTREEQKHKKQKSEVLKEKASTNKNDTAVRDKESAKKSSKKAKQHKASAIDDGETPFADLFGPDSSEDPLTSSRKGVNQNTLQNVDATAGLVTFPKKKKKNKNLVTGAAALHLSSVSDEIGLGGTSMWGE</sequence>
<dbReference type="KEGG" id="nau:109244983"/>
<protein>
    <submittedName>
        <fullName evidence="4">Plant intracellular ras-group-related lrr protein 4</fullName>
    </submittedName>
</protein>
<accession>A0A314KZJ1</accession>